<reference evidence="1" key="1">
    <citation type="submission" date="2021-06" db="EMBL/GenBank/DDBJ databases">
        <authorList>
            <person name="Kallberg Y."/>
            <person name="Tangrot J."/>
            <person name="Rosling A."/>
        </authorList>
    </citation>
    <scope>NUCLEOTIDE SEQUENCE</scope>
    <source>
        <strain evidence="1">IN212</strain>
    </source>
</reference>
<dbReference type="EMBL" id="CAJVPZ010022438">
    <property type="protein sequence ID" value="CAG8711616.1"/>
    <property type="molecule type" value="Genomic_DNA"/>
</dbReference>
<proteinExistence type="predicted"/>
<gene>
    <name evidence="1" type="ORF">RFULGI_LOCUS10883</name>
</gene>
<name>A0A9N9HY90_9GLOM</name>
<evidence type="ECO:0000313" key="2">
    <source>
        <dbReference type="Proteomes" id="UP000789396"/>
    </source>
</evidence>
<dbReference type="OrthoDB" id="10379095at2759"/>
<sequence length="90" mass="10670">QLEMIQNIHSYTAKLAKQANRFSTFTQETVKEQTNEYTRTTRIQPTDQWLLQYSAKNSYKLRQKRTTTLSPMPNMTYPEGIPCQTYYPRA</sequence>
<organism evidence="1 2">
    <name type="scientific">Racocetra fulgida</name>
    <dbReference type="NCBI Taxonomy" id="60492"/>
    <lineage>
        <taxon>Eukaryota</taxon>
        <taxon>Fungi</taxon>
        <taxon>Fungi incertae sedis</taxon>
        <taxon>Mucoromycota</taxon>
        <taxon>Glomeromycotina</taxon>
        <taxon>Glomeromycetes</taxon>
        <taxon>Diversisporales</taxon>
        <taxon>Gigasporaceae</taxon>
        <taxon>Racocetra</taxon>
    </lineage>
</organism>
<comment type="caution">
    <text evidence="1">The sequence shown here is derived from an EMBL/GenBank/DDBJ whole genome shotgun (WGS) entry which is preliminary data.</text>
</comment>
<keyword evidence="2" id="KW-1185">Reference proteome</keyword>
<accession>A0A9N9HY90</accession>
<feature type="non-terminal residue" evidence="1">
    <location>
        <position position="1"/>
    </location>
</feature>
<protein>
    <submittedName>
        <fullName evidence="1">17655_t:CDS:1</fullName>
    </submittedName>
</protein>
<dbReference type="Proteomes" id="UP000789396">
    <property type="component" value="Unassembled WGS sequence"/>
</dbReference>
<evidence type="ECO:0000313" key="1">
    <source>
        <dbReference type="EMBL" id="CAG8711616.1"/>
    </source>
</evidence>
<dbReference type="AlphaFoldDB" id="A0A9N9HY90"/>